<evidence type="ECO:0000313" key="3">
    <source>
        <dbReference type="EMBL" id="POM70080.1"/>
    </source>
</evidence>
<protein>
    <submittedName>
        <fullName evidence="3">Formyl-coenzyme A transferase</fullName>
    </submittedName>
</protein>
<name>A0A2P4XWZ2_9STRA</name>
<dbReference type="InterPro" id="IPR044855">
    <property type="entry name" value="CoA-Trfase_III_dom3_sf"/>
</dbReference>
<dbReference type="Proteomes" id="UP000237271">
    <property type="component" value="Unassembled WGS sequence"/>
</dbReference>
<dbReference type="Gene3D" id="3.40.50.10540">
    <property type="entry name" value="Crotonobetainyl-coa:carnitine coa-transferase, domain 1"/>
    <property type="match status" value="1"/>
</dbReference>
<proteinExistence type="inferred from homology"/>
<dbReference type="InterPro" id="IPR050483">
    <property type="entry name" value="CoA-transferase_III_domain"/>
</dbReference>
<evidence type="ECO:0000256" key="1">
    <source>
        <dbReference type="ARBA" id="ARBA00008383"/>
    </source>
</evidence>
<dbReference type="InterPro" id="IPR023606">
    <property type="entry name" value="CoA-Trfase_III_dom_1_sf"/>
</dbReference>
<dbReference type="InterPro" id="IPR003673">
    <property type="entry name" value="CoA-Trfase_fam_III"/>
</dbReference>
<feature type="non-terminal residue" evidence="3">
    <location>
        <position position="1"/>
    </location>
</feature>
<evidence type="ECO:0000256" key="2">
    <source>
        <dbReference type="ARBA" id="ARBA00022679"/>
    </source>
</evidence>
<keyword evidence="2 3" id="KW-0808">Transferase</keyword>
<sequence length="138" mass="15314">EDMAKDAKYRTNGDLVGHQGEINAALAAWTATQDLDTVVAVMEKASVPVGLVYSVEDMVKDPHYRQRGMFEEVEIPDGDKTRKLKVPAILPKLKTTPGVTQFAGRKLGQDTRQVLKDVLGRSQHEIKRLLDDAVVFEP</sequence>
<reference evidence="3 4" key="1">
    <citation type="journal article" date="2017" name="Genome Biol. Evol.">
        <title>Phytophthora megakarya and P. palmivora, closely related causal agents of cacao black pod rot, underwent increases in genome sizes and gene numbers by different mechanisms.</title>
        <authorList>
            <person name="Ali S.S."/>
            <person name="Shao J."/>
            <person name="Lary D.J."/>
            <person name="Kronmiller B."/>
            <person name="Shen D."/>
            <person name="Strem M.D."/>
            <person name="Amoako-Attah I."/>
            <person name="Akrofi A.Y."/>
            <person name="Begoude B.A."/>
            <person name="Ten Hoopen G.M."/>
            <person name="Coulibaly K."/>
            <person name="Kebe B.I."/>
            <person name="Melnick R.L."/>
            <person name="Guiltinan M.J."/>
            <person name="Tyler B.M."/>
            <person name="Meinhardt L.W."/>
            <person name="Bailey B.A."/>
        </authorList>
    </citation>
    <scope>NUCLEOTIDE SEQUENCE [LARGE SCALE GENOMIC DNA]</scope>
    <source>
        <strain evidence="4">sbr112.9</strain>
    </source>
</reference>
<dbReference type="Gene3D" id="3.30.1540.10">
    <property type="entry name" value="formyl-coa transferase, domain 3"/>
    <property type="match status" value="1"/>
</dbReference>
<comment type="similarity">
    <text evidence="1">Belongs to the CoA-transferase III family.</text>
</comment>
<keyword evidence="4" id="KW-1185">Reference proteome</keyword>
<dbReference type="AlphaFoldDB" id="A0A2P4XWZ2"/>
<organism evidence="3 4">
    <name type="scientific">Phytophthora palmivora</name>
    <dbReference type="NCBI Taxonomy" id="4796"/>
    <lineage>
        <taxon>Eukaryota</taxon>
        <taxon>Sar</taxon>
        <taxon>Stramenopiles</taxon>
        <taxon>Oomycota</taxon>
        <taxon>Peronosporomycetes</taxon>
        <taxon>Peronosporales</taxon>
        <taxon>Peronosporaceae</taxon>
        <taxon>Phytophthora</taxon>
    </lineage>
</organism>
<comment type="caution">
    <text evidence="3">The sequence shown here is derived from an EMBL/GenBank/DDBJ whole genome shotgun (WGS) entry which is preliminary data.</text>
</comment>
<dbReference type="EMBL" id="NCKW01007473">
    <property type="protein sequence ID" value="POM70080.1"/>
    <property type="molecule type" value="Genomic_DNA"/>
</dbReference>
<accession>A0A2P4XWZ2</accession>
<gene>
    <name evidence="3" type="ORF">PHPALM_13547</name>
</gene>
<dbReference type="PANTHER" id="PTHR48207">
    <property type="entry name" value="SUCCINATE--HYDROXYMETHYLGLUTARATE COA-TRANSFERASE"/>
    <property type="match status" value="1"/>
</dbReference>
<dbReference type="Pfam" id="PF02515">
    <property type="entry name" value="CoA_transf_3"/>
    <property type="match status" value="1"/>
</dbReference>
<dbReference type="OrthoDB" id="5863171at2759"/>
<dbReference type="GO" id="GO:0008410">
    <property type="term" value="F:CoA-transferase activity"/>
    <property type="evidence" value="ECO:0007669"/>
    <property type="project" value="TreeGrafter"/>
</dbReference>
<evidence type="ECO:0000313" key="4">
    <source>
        <dbReference type="Proteomes" id="UP000237271"/>
    </source>
</evidence>
<dbReference type="SUPFAM" id="SSF89796">
    <property type="entry name" value="CoA-transferase family III (CaiB/BaiF)"/>
    <property type="match status" value="1"/>
</dbReference>
<dbReference type="PANTHER" id="PTHR48207:SF4">
    <property type="entry name" value="BLL6097 PROTEIN"/>
    <property type="match status" value="1"/>
</dbReference>